<dbReference type="SUPFAM" id="SSF47807">
    <property type="entry name" value="5' to 3' exonuclease, C-terminal subdomain"/>
    <property type="match status" value="1"/>
</dbReference>
<proteinExistence type="inferred from homology"/>
<keyword evidence="16" id="KW-1185">Reference proteome</keyword>
<keyword evidence="6" id="KW-0255">Endonuclease</keyword>
<reference evidence="16" key="1">
    <citation type="journal article" date="2018" name="Nat. Microbiol.">
        <title>Leveraging single-cell genomics to expand the fungal tree of life.</title>
        <authorList>
            <person name="Ahrendt S.R."/>
            <person name="Quandt C.A."/>
            <person name="Ciobanu D."/>
            <person name="Clum A."/>
            <person name="Salamov A."/>
            <person name="Andreopoulos B."/>
            <person name="Cheng J.F."/>
            <person name="Woyke T."/>
            <person name="Pelin A."/>
            <person name="Henrissat B."/>
            <person name="Reynolds N.K."/>
            <person name="Benny G.L."/>
            <person name="Smith M.E."/>
            <person name="James T.Y."/>
            <person name="Grigoriev I.V."/>
        </authorList>
    </citation>
    <scope>NUCLEOTIDE SEQUENCE [LARGE SCALE GENOMIC DNA]</scope>
    <source>
        <strain evidence="16">RSA 1356</strain>
    </source>
</reference>
<dbReference type="STRING" id="78915.A0A4P9XJT1"/>
<dbReference type="GO" id="GO:0017108">
    <property type="term" value="F:5'-flap endonuclease activity"/>
    <property type="evidence" value="ECO:0007669"/>
    <property type="project" value="TreeGrafter"/>
</dbReference>
<keyword evidence="4" id="KW-0540">Nuclease</keyword>
<dbReference type="Gene3D" id="1.10.150.20">
    <property type="entry name" value="5' to 3' exonuclease, C-terminal subdomain"/>
    <property type="match status" value="1"/>
</dbReference>
<dbReference type="SMART" id="SM00279">
    <property type="entry name" value="HhH2"/>
    <property type="match status" value="1"/>
</dbReference>
<evidence type="ECO:0000256" key="3">
    <source>
        <dbReference type="ARBA" id="ARBA00022705"/>
    </source>
</evidence>
<dbReference type="InterPro" id="IPR036279">
    <property type="entry name" value="5-3_exonuclease_C_sf"/>
</dbReference>
<dbReference type="GO" id="GO:0006281">
    <property type="term" value="P:DNA repair"/>
    <property type="evidence" value="ECO:0007669"/>
    <property type="project" value="UniProtKB-KW"/>
</dbReference>
<keyword evidence="5" id="KW-0479">Metal-binding</keyword>
<evidence type="ECO:0000256" key="4">
    <source>
        <dbReference type="ARBA" id="ARBA00022722"/>
    </source>
</evidence>
<dbReference type="InterPro" id="IPR006084">
    <property type="entry name" value="XPG/Rad2"/>
</dbReference>
<dbReference type="GO" id="GO:0003677">
    <property type="term" value="F:DNA binding"/>
    <property type="evidence" value="ECO:0007669"/>
    <property type="project" value="InterPro"/>
</dbReference>
<dbReference type="AlphaFoldDB" id="A0A4P9XJT1"/>
<dbReference type="GO" id="GO:0006260">
    <property type="term" value="P:DNA replication"/>
    <property type="evidence" value="ECO:0007669"/>
    <property type="project" value="UniProtKB-KW"/>
</dbReference>
<evidence type="ECO:0000256" key="6">
    <source>
        <dbReference type="ARBA" id="ARBA00022759"/>
    </source>
</evidence>
<evidence type="ECO:0000256" key="1">
    <source>
        <dbReference type="ARBA" id="ARBA00001946"/>
    </source>
</evidence>
<keyword evidence="10" id="KW-0460">Magnesium</keyword>
<evidence type="ECO:0000256" key="11">
    <source>
        <dbReference type="ARBA" id="ARBA00023128"/>
    </source>
</evidence>
<protein>
    <submittedName>
        <fullName evidence="15">5'-3' exonuclease</fullName>
    </submittedName>
</protein>
<dbReference type="CDD" id="cd09907">
    <property type="entry name" value="H3TH_FEN1-Euk"/>
    <property type="match status" value="1"/>
</dbReference>
<organism evidence="15 16">
    <name type="scientific">Thamnocephalis sphaerospora</name>
    <dbReference type="NCBI Taxonomy" id="78915"/>
    <lineage>
        <taxon>Eukaryota</taxon>
        <taxon>Fungi</taxon>
        <taxon>Fungi incertae sedis</taxon>
        <taxon>Zoopagomycota</taxon>
        <taxon>Zoopagomycotina</taxon>
        <taxon>Zoopagomycetes</taxon>
        <taxon>Zoopagales</taxon>
        <taxon>Sigmoideomycetaceae</taxon>
        <taxon>Thamnocephalis</taxon>
    </lineage>
</organism>
<dbReference type="PANTHER" id="PTHR11081">
    <property type="entry name" value="FLAP ENDONUCLEASE FAMILY MEMBER"/>
    <property type="match status" value="1"/>
</dbReference>
<comment type="similarity">
    <text evidence="14">Belongs to the XPG/RAD2 endonuclease family. FEN1 subfamily.</text>
</comment>
<keyword evidence="13" id="KW-0539">Nucleus</keyword>
<keyword evidence="12" id="KW-0234">DNA repair</keyword>
<dbReference type="GO" id="GO:0046872">
    <property type="term" value="F:metal ion binding"/>
    <property type="evidence" value="ECO:0007669"/>
    <property type="project" value="UniProtKB-KW"/>
</dbReference>
<dbReference type="Proteomes" id="UP000271241">
    <property type="component" value="Unassembled WGS sequence"/>
</dbReference>
<evidence type="ECO:0000256" key="13">
    <source>
        <dbReference type="ARBA" id="ARBA00023242"/>
    </source>
</evidence>
<evidence type="ECO:0000256" key="10">
    <source>
        <dbReference type="ARBA" id="ARBA00022842"/>
    </source>
</evidence>
<evidence type="ECO:0000313" key="15">
    <source>
        <dbReference type="EMBL" id="RKP06043.1"/>
    </source>
</evidence>
<dbReference type="InterPro" id="IPR008918">
    <property type="entry name" value="HhH2"/>
</dbReference>
<evidence type="ECO:0000256" key="14">
    <source>
        <dbReference type="ARBA" id="ARBA00034726"/>
    </source>
</evidence>
<evidence type="ECO:0000256" key="9">
    <source>
        <dbReference type="ARBA" id="ARBA00022839"/>
    </source>
</evidence>
<evidence type="ECO:0000313" key="16">
    <source>
        <dbReference type="Proteomes" id="UP000271241"/>
    </source>
</evidence>
<dbReference type="PANTHER" id="PTHR11081:SF9">
    <property type="entry name" value="FLAP ENDONUCLEASE 1"/>
    <property type="match status" value="1"/>
</dbReference>
<keyword evidence="7" id="KW-0227">DNA damage</keyword>
<sequence length="144" mass="15829">MNFAVARETLGMTRAQFVDMCILCGTDFSSTLEKVGPIRAVELIQKHGSIEKILEAVGEKHPPREGFDFAQARRVFASLPPPPAYLVADKAIPVEPEAPELAEFLESFEVEFEEEPPSEAYYGAEQGSFEGLGPNPFADQVKLV</sequence>
<gene>
    <name evidence="15" type="ORF">THASP1DRAFT_32136</name>
</gene>
<keyword evidence="9 15" id="KW-0269">Exonuclease</keyword>
<evidence type="ECO:0000256" key="2">
    <source>
        <dbReference type="ARBA" id="ARBA00022553"/>
    </source>
</evidence>
<keyword evidence="11" id="KW-0496">Mitochondrion</keyword>
<dbReference type="EMBL" id="KZ992968">
    <property type="protein sequence ID" value="RKP06043.1"/>
    <property type="molecule type" value="Genomic_DNA"/>
</dbReference>
<keyword evidence="2" id="KW-0597">Phosphoprotein</keyword>
<name>A0A4P9XJT1_9FUNG</name>
<keyword evidence="3" id="KW-0235">DNA replication</keyword>
<dbReference type="FunFam" id="1.10.150.20:FF:000009">
    <property type="entry name" value="Flap endonuclease 1"/>
    <property type="match status" value="1"/>
</dbReference>
<dbReference type="GO" id="GO:0004527">
    <property type="term" value="F:exonuclease activity"/>
    <property type="evidence" value="ECO:0007669"/>
    <property type="project" value="UniProtKB-KW"/>
</dbReference>
<comment type="cofactor">
    <cofactor evidence="1">
        <name>Mg(2+)</name>
        <dbReference type="ChEBI" id="CHEBI:18420"/>
    </cofactor>
</comment>
<evidence type="ECO:0000256" key="7">
    <source>
        <dbReference type="ARBA" id="ARBA00022763"/>
    </source>
</evidence>
<dbReference type="OrthoDB" id="31113at2759"/>
<accession>A0A4P9XJT1</accession>
<keyword evidence="8" id="KW-0378">Hydrolase</keyword>
<evidence type="ECO:0000256" key="12">
    <source>
        <dbReference type="ARBA" id="ARBA00023204"/>
    </source>
</evidence>
<evidence type="ECO:0000256" key="8">
    <source>
        <dbReference type="ARBA" id="ARBA00022801"/>
    </source>
</evidence>
<evidence type="ECO:0000256" key="5">
    <source>
        <dbReference type="ARBA" id="ARBA00022723"/>
    </source>
</evidence>